<feature type="transmembrane region" description="Helical" evidence="5">
    <location>
        <begin position="12"/>
        <end position="33"/>
    </location>
</feature>
<keyword evidence="2 5" id="KW-0812">Transmembrane</keyword>
<sequence length="159" mass="18307">MEYLTGRVWIGFWLIVIVIIMVAFEGSFLVRFVSRFTQEIFSFLISLIFICETFIKLARVRLRLQTTRLTQDFCVQIFKEHPLKRCSINGTTEGDMSAENIMVIQSNSTQMVTVTGEPNTALLSLVLMAGTFFIAFYLRKFKNSALFPGRVRILGLFIR</sequence>
<dbReference type="InterPro" id="IPR003020">
    <property type="entry name" value="HCO3_transpt_euk"/>
</dbReference>
<dbReference type="PANTHER" id="PTHR11453">
    <property type="entry name" value="ANION EXCHANGE PROTEIN"/>
    <property type="match status" value="1"/>
</dbReference>
<dbReference type="Pfam" id="PF00955">
    <property type="entry name" value="HCO3_cotransp"/>
    <property type="match status" value="1"/>
</dbReference>
<feature type="transmembrane region" description="Helical" evidence="5">
    <location>
        <begin position="40"/>
        <end position="58"/>
    </location>
</feature>
<reference evidence="7 8" key="1">
    <citation type="submission" date="2021-06" db="EMBL/GenBank/DDBJ databases">
        <authorList>
            <person name="Palmer J.M."/>
        </authorList>
    </citation>
    <scope>NUCLEOTIDE SEQUENCE [LARGE SCALE GENOMIC DNA]</scope>
    <source>
        <strain evidence="7 8">GA_2019</strain>
        <tissue evidence="7">Muscle</tissue>
    </source>
</reference>
<feature type="domain" description="Bicarbonate transporter-like transmembrane" evidence="6">
    <location>
        <begin position="1"/>
        <end position="152"/>
    </location>
</feature>
<evidence type="ECO:0000256" key="3">
    <source>
        <dbReference type="ARBA" id="ARBA00022989"/>
    </source>
</evidence>
<dbReference type="EMBL" id="JAHRIO010050237">
    <property type="protein sequence ID" value="MEQ2174229.1"/>
    <property type="molecule type" value="Genomic_DNA"/>
</dbReference>
<gene>
    <name evidence="7" type="ORF">GOODEAATRI_005695</name>
</gene>
<feature type="transmembrane region" description="Helical" evidence="5">
    <location>
        <begin position="121"/>
        <end position="138"/>
    </location>
</feature>
<keyword evidence="4 5" id="KW-0472">Membrane</keyword>
<accession>A0ABV0NS53</accession>
<evidence type="ECO:0000256" key="2">
    <source>
        <dbReference type="ARBA" id="ARBA00022692"/>
    </source>
</evidence>
<organism evidence="7 8">
    <name type="scientific">Goodea atripinnis</name>
    <dbReference type="NCBI Taxonomy" id="208336"/>
    <lineage>
        <taxon>Eukaryota</taxon>
        <taxon>Metazoa</taxon>
        <taxon>Chordata</taxon>
        <taxon>Craniata</taxon>
        <taxon>Vertebrata</taxon>
        <taxon>Euteleostomi</taxon>
        <taxon>Actinopterygii</taxon>
        <taxon>Neopterygii</taxon>
        <taxon>Teleostei</taxon>
        <taxon>Neoteleostei</taxon>
        <taxon>Acanthomorphata</taxon>
        <taxon>Ovalentaria</taxon>
        <taxon>Atherinomorphae</taxon>
        <taxon>Cyprinodontiformes</taxon>
        <taxon>Goodeidae</taxon>
        <taxon>Goodea</taxon>
    </lineage>
</organism>
<protein>
    <recommendedName>
        <fullName evidence="6">Bicarbonate transporter-like transmembrane domain-containing protein</fullName>
    </recommendedName>
</protein>
<proteinExistence type="predicted"/>
<comment type="subcellular location">
    <subcellularLocation>
        <location evidence="1">Membrane</location>
        <topology evidence="1">Multi-pass membrane protein</topology>
    </subcellularLocation>
</comment>
<comment type="caution">
    <text evidence="7">The sequence shown here is derived from an EMBL/GenBank/DDBJ whole genome shotgun (WGS) entry which is preliminary data.</text>
</comment>
<dbReference type="InterPro" id="IPR011531">
    <property type="entry name" value="HCO3_transpt-like_TM_dom"/>
</dbReference>
<dbReference type="Proteomes" id="UP001476798">
    <property type="component" value="Unassembled WGS sequence"/>
</dbReference>
<evidence type="ECO:0000259" key="6">
    <source>
        <dbReference type="Pfam" id="PF00955"/>
    </source>
</evidence>
<evidence type="ECO:0000313" key="7">
    <source>
        <dbReference type="EMBL" id="MEQ2174229.1"/>
    </source>
</evidence>
<evidence type="ECO:0000313" key="8">
    <source>
        <dbReference type="Proteomes" id="UP001476798"/>
    </source>
</evidence>
<dbReference type="PANTHER" id="PTHR11453:SF14">
    <property type="entry name" value="ANION EXCHANGE PROTEIN 2"/>
    <property type="match status" value="1"/>
</dbReference>
<name>A0ABV0NS53_9TELE</name>
<dbReference type="PRINTS" id="PR01231">
    <property type="entry name" value="HCO3TRNSPORT"/>
</dbReference>
<evidence type="ECO:0000256" key="4">
    <source>
        <dbReference type="ARBA" id="ARBA00023136"/>
    </source>
</evidence>
<evidence type="ECO:0000256" key="1">
    <source>
        <dbReference type="ARBA" id="ARBA00004141"/>
    </source>
</evidence>
<keyword evidence="8" id="KW-1185">Reference proteome</keyword>
<keyword evidence="3 5" id="KW-1133">Transmembrane helix</keyword>
<evidence type="ECO:0000256" key="5">
    <source>
        <dbReference type="SAM" id="Phobius"/>
    </source>
</evidence>